<evidence type="ECO:0000256" key="5">
    <source>
        <dbReference type="SAM" id="Phobius"/>
    </source>
</evidence>
<dbReference type="PANTHER" id="PTHR43424:SF1">
    <property type="entry name" value="LOCUS PUTATIVE PROTEIN 1-RELATED"/>
    <property type="match status" value="1"/>
</dbReference>
<feature type="transmembrane region" description="Helical" evidence="5">
    <location>
        <begin position="345"/>
        <end position="367"/>
    </location>
</feature>
<keyword evidence="4 5" id="KW-0472">Membrane</keyword>
<dbReference type="EMBL" id="AP024545">
    <property type="protein sequence ID" value="BCT91746.1"/>
    <property type="molecule type" value="Genomic_DNA"/>
</dbReference>
<evidence type="ECO:0000256" key="3">
    <source>
        <dbReference type="ARBA" id="ARBA00022989"/>
    </source>
</evidence>
<proteinExistence type="predicted"/>
<protein>
    <submittedName>
        <fullName evidence="6">O-unit flippase</fullName>
    </submittedName>
</protein>
<feature type="transmembrane region" description="Helical" evidence="5">
    <location>
        <begin position="25"/>
        <end position="49"/>
    </location>
</feature>
<feature type="transmembrane region" description="Helical" evidence="5">
    <location>
        <begin position="303"/>
        <end position="325"/>
    </location>
</feature>
<evidence type="ECO:0000256" key="4">
    <source>
        <dbReference type="ARBA" id="ARBA00023136"/>
    </source>
</evidence>
<feature type="transmembrane region" description="Helical" evidence="5">
    <location>
        <begin position="262"/>
        <end position="282"/>
    </location>
</feature>
<dbReference type="Pfam" id="PF01943">
    <property type="entry name" value="Polysacc_synt"/>
    <property type="match status" value="1"/>
</dbReference>
<feature type="transmembrane region" description="Helical" evidence="5">
    <location>
        <begin position="102"/>
        <end position="121"/>
    </location>
</feature>
<feature type="transmembrane region" description="Helical" evidence="5">
    <location>
        <begin position="398"/>
        <end position="420"/>
    </location>
</feature>
<evidence type="ECO:0000313" key="7">
    <source>
        <dbReference type="Proteomes" id="UP000681317"/>
    </source>
</evidence>
<organism evidence="6 7">
    <name type="scientific">Noviluteimonas caseinilytica</name>
    <dbReference type="NCBI Taxonomy" id="2675101"/>
    <lineage>
        <taxon>Bacteria</taxon>
        <taxon>Pseudomonadati</taxon>
        <taxon>Pseudomonadota</taxon>
        <taxon>Gammaproteobacteria</taxon>
        <taxon>Lysobacterales</taxon>
        <taxon>Lysobacteraceae</taxon>
        <taxon>Noviluteimonas</taxon>
    </lineage>
</organism>
<evidence type="ECO:0000256" key="1">
    <source>
        <dbReference type="ARBA" id="ARBA00004141"/>
    </source>
</evidence>
<reference evidence="6 7" key="1">
    <citation type="submission" date="2021-03" db="EMBL/GenBank/DDBJ databases">
        <title>Complete Genome Sequences of Two Lysobacter Strains Isolated from Sea Water (Lysobacter caseinilyticus) and Soil (Lysobacter helvus) in South Korea.</title>
        <authorList>
            <person name="Watanabe Y."/>
            <person name="Arakawa K."/>
        </authorList>
    </citation>
    <scope>NUCLEOTIDE SEQUENCE [LARGE SCALE GENOMIC DNA]</scope>
    <source>
        <strain evidence="6 7">KVB24</strain>
    </source>
</reference>
<sequence>MNTPQAGALGRTLRWLRDSQVARQFGWLAMAKIVQGVASLAAALAVARALGPVEFGALSLAIAIASFVAMIAALGLEQIATRELVAADSGARTLALLRRLRWSGALLGAAALLAVSVLPQVHALGASHLVLILALLPLAQVGDLAEWRLIASGHGRRVAMAVVAVSPLAALVRVVLAFGGFGVVAFAWVLVAEWALRSLLLSLLARGLGTQSGEGVATVALRDALELLRESTPLLLAGIAVFAYMRIDQFMIAAMLGQQQVGLYSAVVTLAELPLVVPTLLLRAALPTLTRQSMDNPLTRDRTLVRLMGVSVYLHLAMSVVLALLAEPLVVLAYGEAYRGAAEAFRLQVLAAPLVALGVLSSGWLVLERRTGHALRRTVLGAVANIGLNFWLIPAYGIAGAAMATLAAQALATWLADAAYRDTRGLFMMKTRALWPGNWGRT</sequence>
<gene>
    <name evidence="6" type="ORF">LYSCAS_07700</name>
</gene>
<keyword evidence="2 5" id="KW-0812">Transmembrane</keyword>
<dbReference type="InterPro" id="IPR002797">
    <property type="entry name" value="Polysacc_synth"/>
</dbReference>
<comment type="subcellular location">
    <subcellularLocation>
        <location evidence="1">Membrane</location>
        <topology evidence="1">Multi-pass membrane protein</topology>
    </subcellularLocation>
</comment>
<evidence type="ECO:0000313" key="6">
    <source>
        <dbReference type="EMBL" id="BCT91746.1"/>
    </source>
</evidence>
<name>A0ABM7Q393_9GAMM</name>
<dbReference type="Proteomes" id="UP000681317">
    <property type="component" value="Chromosome"/>
</dbReference>
<dbReference type="PANTHER" id="PTHR43424">
    <property type="entry name" value="LOCUS PUTATIVE PROTEIN 1-RELATED"/>
    <property type="match status" value="1"/>
</dbReference>
<dbReference type="InterPro" id="IPR052556">
    <property type="entry name" value="PolySynth_Transporter"/>
</dbReference>
<keyword evidence="3 5" id="KW-1133">Transmembrane helix</keyword>
<dbReference type="RefSeq" id="WP_213435867.1">
    <property type="nucleotide sequence ID" value="NZ_AP024545.1"/>
</dbReference>
<feature type="transmembrane region" description="Helical" evidence="5">
    <location>
        <begin position="127"/>
        <end position="146"/>
    </location>
</feature>
<accession>A0ABM7Q393</accession>
<feature type="transmembrane region" description="Helical" evidence="5">
    <location>
        <begin position="55"/>
        <end position="76"/>
    </location>
</feature>
<evidence type="ECO:0000256" key="2">
    <source>
        <dbReference type="ARBA" id="ARBA00022692"/>
    </source>
</evidence>
<keyword evidence="7" id="KW-1185">Reference proteome</keyword>